<dbReference type="PANTHER" id="PTHR28200">
    <property type="entry name" value="DASH COMPLEX SUBUNIT ASK1"/>
    <property type="match status" value="1"/>
</dbReference>
<reference evidence="19" key="1">
    <citation type="journal article" date="2021" name="Open Biol.">
        <title>Shared evolutionary footprints suggest mitochondrial oxidative damage underlies multiple complex I losses in fungi.</title>
        <authorList>
            <person name="Schikora-Tamarit M.A."/>
            <person name="Marcet-Houben M."/>
            <person name="Nosek J."/>
            <person name="Gabaldon T."/>
        </authorList>
    </citation>
    <scope>NUCLEOTIDE SEQUENCE</scope>
    <source>
        <strain evidence="19">NCAIM Y.01608</strain>
    </source>
</reference>
<feature type="region of interest" description="Disordered" evidence="18">
    <location>
        <begin position="244"/>
        <end position="320"/>
    </location>
</feature>
<gene>
    <name evidence="19" type="ORF">OGATHE_000860</name>
</gene>
<keyword evidence="9" id="KW-0493">Microtubule</keyword>
<comment type="caution">
    <text evidence="19">The sequence shown here is derived from an EMBL/GenBank/DDBJ whole genome shotgun (WGS) entry which is preliminary data.</text>
</comment>
<evidence type="ECO:0000256" key="15">
    <source>
        <dbReference type="ARBA" id="ARBA00023306"/>
    </source>
</evidence>
<evidence type="ECO:0000256" key="8">
    <source>
        <dbReference type="ARBA" id="ARBA00022618"/>
    </source>
</evidence>
<evidence type="ECO:0000256" key="17">
    <source>
        <dbReference type="ARBA" id="ARBA00029735"/>
    </source>
</evidence>
<sequence>MKNGLGENRLGDGDAAPDWKNDLKIITTRTRTMSRRSFYFSSSSSTRSQELEQLSKIEQEITLTLQEIDKNLSVSNSIINESVIPRLAKFRHSSSKIWSNVEFWKTFFENSANVEITTEEVNKTALQQEQEPAIEPTLAATNNSQFNEINQRYKEHIDNAENETSTTATDTVSLWKEGTRKRLASSTPNRKPGFDQDSSSLLPAVQLRSDDVEREQAGKQLHVPDELTTSNIFDASTVQLPETQWKLTKSPKKKTLSPVRKKQKSIATQYDSSPIEEPPVLKSAAYLSPVRKGSRSPQKEDDDEQRFPKSPKYGAGGRLLRNTKGTEIALNFARSELASTTADFSYQTAPLPGVSGATNDYGLSSSMLNQESTTMDEAPQLQSQLPEKTPEIASSPVKDPENPFIE</sequence>
<evidence type="ECO:0000256" key="16">
    <source>
        <dbReference type="ARBA" id="ARBA00023328"/>
    </source>
</evidence>
<evidence type="ECO:0000256" key="2">
    <source>
        <dbReference type="ARBA" id="ARBA00004186"/>
    </source>
</evidence>
<feature type="compositionally biased region" description="Polar residues" evidence="18">
    <location>
        <begin position="356"/>
        <end position="386"/>
    </location>
</feature>
<evidence type="ECO:0000256" key="10">
    <source>
        <dbReference type="ARBA" id="ARBA00022776"/>
    </source>
</evidence>
<dbReference type="Proteomes" id="UP000788993">
    <property type="component" value="Unassembled WGS sequence"/>
</dbReference>
<dbReference type="GO" id="GO:0005874">
    <property type="term" value="C:microtubule"/>
    <property type="evidence" value="ECO:0007669"/>
    <property type="project" value="UniProtKB-KW"/>
</dbReference>
<evidence type="ECO:0000256" key="14">
    <source>
        <dbReference type="ARBA" id="ARBA00023242"/>
    </source>
</evidence>
<dbReference type="GO" id="GO:0042729">
    <property type="term" value="C:DASH complex"/>
    <property type="evidence" value="ECO:0007669"/>
    <property type="project" value="InterPro"/>
</dbReference>
<proteinExistence type="inferred from homology"/>
<keyword evidence="20" id="KW-1185">Reference proteome</keyword>
<evidence type="ECO:0000256" key="9">
    <source>
        <dbReference type="ARBA" id="ARBA00022701"/>
    </source>
</evidence>
<evidence type="ECO:0000256" key="1">
    <source>
        <dbReference type="ARBA" id="ARBA00004123"/>
    </source>
</evidence>
<keyword evidence="15" id="KW-0131">Cell cycle</keyword>
<dbReference type="EMBL" id="JAEUBD010000108">
    <property type="protein sequence ID" value="KAH3677386.1"/>
    <property type="molecule type" value="Genomic_DNA"/>
</dbReference>
<organism evidence="19 20">
    <name type="scientific">Ogataea polymorpha</name>
    <dbReference type="NCBI Taxonomy" id="460523"/>
    <lineage>
        <taxon>Eukaryota</taxon>
        <taxon>Fungi</taxon>
        <taxon>Dikarya</taxon>
        <taxon>Ascomycota</taxon>
        <taxon>Saccharomycotina</taxon>
        <taxon>Pichiomycetes</taxon>
        <taxon>Pichiales</taxon>
        <taxon>Pichiaceae</taxon>
        <taxon>Ogataea</taxon>
    </lineage>
</organism>
<dbReference type="AlphaFoldDB" id="A0A9P8TFW4"/>
<dbReference type="GO" id="GO:0008608">
    <property type="term" value="P:attachment of spindle microtubules to kinetochore"/>
    <property type="evidence" value="ECO:0007669"/>
    <property type="project" value="InterPro"/>
</dbReference>
<evidence type="ECO:0000256" key="5">
    <source>
        <dbReference type="ARBA" id="ARBA00014520"/>
    </source>
</evidence>
<keyword evidence="7" id="KW-0963">Cytoplasm</keyword>
<comment type="subcellular location">
    <subcellularLocation>
        <location evidence="3">Chromosome</location>
        <location evidence="3">Centromere</location>
        <location evidence="3">Kinetochore</location>
    </subcellularLocation>
    <subcellularLocation>
        <location evidence="2">Cytoplasm</location>
        <location evidence="2">Cytoskeleton</location>
        <location evidence="2">Spindle</location>
    </subcellularLocation>
    <subcellularLocation>
        <location evidence="1">Nucleus</location>
    </subcellularLocation>
</comment>
<accession>A0A9P8TFW4</accession>
<keyword evidence="6" id="KW-0158">Chromosome</keyword>
<evidence type="ECO:0000256" key="6">
    <source>
        <dbReference type="ARBA" id="ARBA00022454"/>
    </source>
</evidence>
<keyword evidence="10" id="KW-0498">Mitosis</keyword>
<keyword evidence="8" id="KW-0132">Cell division</keyword>
<reference evidence="19" key="2">
    <citation type="submission" date="2021-01" db="EMBL/GenBank/DDBJ databases">
        <authorList>
            <person name="Schikora-Tamarit M.A."/>
        </authorList>
    </citation>
    <scope>NUCLEOTIDE SEQUENCE</scope>
    <source>
        <strain evidence="19">NCAIM Y.01608</strain>
    </source>
</reference>
<evidence type="ECO:0000256" key="12">
    <source>
        <dbReference type="ARBA" id="ARBA00022838"/>
    </source>
</evidence>
<name>A0A9P8TFW4_9ASCO</name>
<dbReference type="GO" id="GO:0044732">
    <property type="term" value="C:mitotic spindle pole body"/>
    <property type="evidence" value="ECO:0007669"/>
    <property type="project" value="TreeGrafter"/>
</dbReference>
<dbReference type="GO" id="GO:0072686">
    <property type="term" value="C:mitotic spindle"/>
    <property type="evidence" value="ECO:0007669"/>
    <property type="project" value="InterPro"/>
</dbReference>
<dbReference type="PANTHER" id="PTHR28200:SF1">
    <property type="entry name" value="DASH COMPLEX SUBUNIT ASK1"/>
    <property type="match status" value="1"/>
</dbReference>
<evidence type="ECO:0000313" key="20">
    <source>
        <dbReference type="Proteomes" id="UP000788993"/>
    </source>
</evidence>
<evidence type="ECO:0000256" key="4">
    <source>
        <dbReference type="ARBA" id="ARBA00010731"/>
    </source>
</evidence>
<feature type="compositionally biased region" description="Basic residues" evidence="18">
    <location>
        <begin position="249"/>
        <end position="264"/>
    </location>
</feature>
<evidence type="ECO:0000256" key="7">
    <source>
        <dbReference type="ARBA" id="ARBA00022490"/>
    </source>
</evidence>
<dbReference type="GO" id="GO:0051301">
    <property type="term" value="P:cell division"/>
    <property type="evidence" value="ECO:0007669"/>
    <property type="project" value="UniProtKB-KW"/>
</dbReference>
<evidence type="ECO:0000256" key="11">
    <source>
        <dbReference type="ARBA" id="ARBA00022829"/>
    </source>
</evidence>
<keyword evidence="12" id="KW-0995">Kinetochore</keyword>
<comment type="similarity">
    <text evidence="4">Belongs to the DASH complex ASK1 family.</text>
</comment>
<protein>
    <recommendedName>
        <fullName evidence="5">DASH complex subunit ASK1</fullName>
    </recommendedName>
    <alternativeName>
        <fullName evidence="17">Outer kinetochore protein ASK1</fullName>
    </alternativeName>
</protein>
<feature type="region of interest" description="Disordered" evidence="18">
    <location>
        <begin position="180"/>
        <end position="203"/>
    </location>
</feature>
<keyword evidence="14" id="KW-0539">Nucleus</keyword>
<dbReference type="InterPro" id="IPR013964">
    <property type="entry name" value="DASH_Ask1"/>
</dbReference>
<keyword evidence="11" id="KW-0159">Chromosome partition</keyword>
<evidence type="ECO:0000256" key="13">
    <source>
        <dbReference type="ARBA" id="ARBA00023212"/>
    </source>
</evidence>
<evidence type="ECO:0000256" key="3">
    <source>
        <dbReference type="ARBA" id="ARBA00004629"/>
    </source>
</evidence>
<keyword evidence="13" id="KW-0206">Cytoskeleton</keyword>
<keyword evidence="16" id="KW-0137">Centromere</keyword>
<evidence type="ECO:0000256" key="18">
    <source>
        <dbReference type="SAM" id="MobiDB-lite"/>
    </source>
</evidence>
<evidence type="ECO:0000313" key="19">
    <source>
        <dbReference type="EMBL" id="KAH3677386.1"/>
    </source>
</evidence>
<dbReference type="Pfam" id="PF08655">
    <property type="entry name" value="DASH_Ask1"/>
    <property type="match status" value="1"/>
</dbReference>
<feature type="region of interest" description="Disordered" evidence="18">
    <location>
        <begin position="349"/>
        <end position="406"/>
    </location>
</feature>